<dbReference type="GO" id="GO:0003723">
    <property type="term" value="F:RNA binding"/>
    <property type="evidence" value="ECO:0007669"/>
    <property type="project" value="TreeGrafter"/>
</dbReference>
<dbReference type="SMART" id="SM00952">
    <property type="entry name" value="RAP"/>
    <property type="match status" value="1"/>
</dbReference>
<gene>
    <name evidence="4" type="ORF">GDO86_016889</name>
</gene>
<dbReference type="InterPro" id="IPR013579">
    <property type="entry name" value="FAST_2"/>
</dbReference>
<dbReference type="PANTHER" id="PTHR21228:SF29">
    <property type="entry name" value="FAST KINASE DOMAIN-CONTAINING PROTEIN 1, MITOCHONDRIAL"/>
    <property type="match status" value="1"/>
</dbReference>
<proteinExistence type="predicted"/>
<dbReference type="GO" id="GO:0005759">
    <property type="term" value="C:mitochondrial matrix"/>
    <property type="evidence" value="ECO:0007669"/>
    <property type="project" value="TreeGrafter"/>
</dbReference>
<evidence type="ECO:0000313" key="5">
    <source>
        <dbReference type="Proteomes" id="UP000812440"/>
    </source>
</evidence>
<evidence type="ECO:0000256" key="2">
    <source>
        <dbReference type="ARBA" id="ARBA00023128"/>
    </source>
</evidence>
<dbReference type="InterPro" id="IPR013584">
    <property type="entry name" value="RAP"/>
</dbReference>
<dbReference type="Pfam" id="PF08373">
    <property type="entry name" value="RAP"/>
    <property type="match status" value="1"/>
</dbReference>
<dbReference type="EMBL" id="JAACNH010000009">
    <property type="protein sequence ID" value="KAG8432410.1"/>
    <property type="molecule type" value="Genomic_DNA"/>
</dbReference>
<sequence length="685" mass="78322">MEQHMNTSPLMGHIASIVDKELNELQDARILSSLMVSISSVISPALRERLIKKADSIMDTNNITHINYPRRIVQFLRSIKYTHRPLLDKCNQVFLQNIDRMDPESLSIIVGLYQSLQYNNSGFRLMARARLIDTMDHCEDVTSFTKLFTALGPMASQETKEKLEERVLALADEMNPSQVLAVLGTMEEMECRNITLISKISFLIQNYLDVYRPVDLAKIAQSLVLLRCQTPELFSMLQKRLSCNLKSSFVPGDVSMLTRIISILPSPRVDGQVFSKVDSILPQCSLSDLSSLALAIVKWVRTEHQSRQNTCGSFGNLLQTLNSCGRDRINKIDNLDLLLDELKYITGDWLEEVLLKETISVCQRLIDQVTWKNVADFALFITRTNYLCAPILDKLASVVTEDITKIHYTAVYAILLPFIVLNYEPPNGEAFFNTCIQYFLPHLHSFDPHLLVLMGYSLAVAEYFPEALIRAIFNIDFLGKLDAQLETFPSSALNMRVRMRLMEFNRSVCIECPEYQIPWFHNRYCQQQHLKVNGSISSVQRQIHQLLGEILGGLNFAKMSVMTPYYHTIDFECILDKNKKPIPYMDQNMISTDLLKVQWGSGSPVMETKSLPPGAQRVAIEFLDSKTFCKNSSNIKGEYVMKKRQLEILGYHVVQISSLEWNSMELSTKEAWTNYLRKQIFAVDI</sequence>
<evidence type="ECO:0000256" key="1">
    <source>
        <dbReference type="ARBA" id="ARBA00004173"/>
    </source>
</evidence>
<name>A0A8T2IMW3_9PIPI</name>
<dbReference type="GO" id="GO:0035770">
    <property type="term" value="C:ribonucleoprotein granule"/>
    <property type="evidence" value="ECO:0007669"/>
    <property type="project" value="TreeGrafter"/>
</dbReference>
<dbReference type="AlphaFoldDB" id="A0A8T2IMW3"/>
<dbReference type="InterPro" id="IPR050870">
    <property type="entry name" value="FAST_kinase"/>
</dbReference>
<protein>
    <recommendedName>
        <fullName evidence="3">RAP domain-containing protein</fullName>
    </recommendedName>
</protein>
<keyword evidence="5" id="KW-1185">Reference proteome</keyword>
<dbReference type="Proteomes" id="UP000812440">
    <property type="component" value="Chromosome 9"/>
</dbReference>
<dbReference type="PROSITE" id="PS51286">
    <property type="entry name" value="RAP"/>
    <property type="match status" value="1"/>
</dbReference>
<evidence type="ECO:0000313" key="4">
    <source>
        <dbReference type="EMBL" id="KAG8432410.1"/>
    </source>
</evidence>
<dbReference type="GO" id="GO:0000963">
    <property type="term" value="P:mitochondrial RNA processing"/>
    <property type="evidence" value="ECO:0007669"/>
    <property type="project" value="TreeGrafter"/>
</dbReference>
<dbReference type="GO" id="GO:0044528">
    <property type="term" value="P:regulation of mitochondrial mRNA stability"/>
    <property type="evidence" value="ECO:0007669"/>
    <property type="project" value="InterPro"/>
</dbReference>
<dbReference type="InterPro" id="IPR010622">
    <property type="entry name" value="FAST_Leu-rich"/>
</dbReference>
<dbReference type="Pfam" id="PF06743">
    <property type="entry name" value="FAST_1"/>
    <property type="match status" value="1"/>
</dbReference>
<reference evidence="4" key="1">
    <citation type="thesis" date="2020" institute="ProQuest LLC" country="789 East Eisenhower Parkway, Ann Arbor, MI, USA">
        <title>Comparative Genomics and Chromosome Evolution.</title>
        <authorList>
            <person name="Mudd A.B."/>
        </authorList>
    </citation>
    <scope>NUCLEOTIDE SEQUENCE</scope>
    <source>
        <strain evidence="4">Female2</strain>
        <tissue evidence="4">Blood</tissue>
    </source>
</reference>
<feature type="domain" description="RAP" evidence="3">
    <location>
        <begin position="618"/>
        <end position="678"/>
    </location>
</feature>
<organism evidence="4 5">
    <name type="scientific">Hymenochirus boettgeri</name>
    <name type="common">Congo dwarf clawed frog</name>
    <dbReference type="NCBI Taxonomy" id="247094"/>
    <lineage>
        <taxon>Eukaryota</taxon>
        <taxon>Metazoa</taxon>
        <taxon>Chordata</taxon>
        <taxon>Craniata</taxon>
        <taxon>Vertebrata</taxon>
        <taxon>Euteleostomi</taxon>
        <taxon>Amphibia</taxon>
        <taxon>Batrachia</taxon>
        <taxon>Anura</taxon>
        <taxon>Pipoidea</taxon>
        <taxon>Pipidae</taxon>
        <taxon>Pipinae</taxon>
        <taxon>Hymenochirus</taxon>
    </lineage>
</organism>
<evidence type="ECO:0000259" key="3">
    <source>
        <dbReference type="PROSITE" id="PS51286"/>
    </source>
</evidence>
<dbReference type="OrthoDB" id="385235at2759"/>
<accession>A0A8T2IMW3</accession>
<keyword evidence="2" id="KW-0496">Mitochondrion</keyword>
<comment type="caution">
    <text evidence="4">The sequence shown here is derived from an EMBL/GenBank/DDBJ whole genome shotgun (WGS) entry which is preliminary data.</text>
</comment>
<comment type="subcellular location">
    <subcellularLocation>
        <location evidence="1">Mitochondrion</location>
    </subcellularLocation>
</comment>
<dbReference type="PANTHER" id="PTHR21228">
    <property type="entry name" value="FAST LEU-RICH DOMAIN-CONTAINING"/>
    <property type="match status" value="1"/>
</dbReference>
<dbReference type="Pfam" id="PF08368">
    <property type="entry name" value="FAST_2"/>
    <property type="match status" value="1"/>
</dbReference>